<dbReference type="KEGG" id="abs:AZOBR_50052"/>
<protein>
    <submittedName>
        <fullName evidence="1">Uncharacterized protein</fullName>
    </submittedName>
</protein>
<dbReference type="Proteomes" id="UP000007319">
    <property type="component" value="Chromosome"/>
</dbReference>
<evidence type="ECO:0000313" key="1">
    <source>
        <dbReference type="EMBL" id="CCC97328.1"/>
    </source>
</evidence>
<sequence length="153" mass="16684">MSTTCAATWFTATTAVMTGRRASWRRCPAGQWTLPSSGGRLPATTPVVSRFRWLSPRSRRPPKARCFPWPSTSPWGCGAGTGRSMTLSVARWIGTARPSTPFSPISACPAWSSLGAEIEGLRGSVARGIGVSMAERRLMGCEHRRIYVRPQMD</sequence>
<dbReference type="EMBL" id="HE577327">
    <property type="protein sequence ID" value="CCC97328.1"/>
    <property type="molecule type" value="Genomic_DNA"/>
</dbReference>
<name>A0A9P1NL85_9PROT</name>
<dbReference type="AlphaFoldDB" id="A0A9P1NL85"/>
<accession>A0A9P1NL85</accession>
<organism evidence="1 2">
    <name type="scientific">Azospirillum baldaniorum</name>
    <dbReference type="NCBI Taxonomy" id="1064539"/>
    <lineage>
        <taxon>Bacteria</taxon>
        <taxon>Pseudomonadati</taxon>
        <taxon>Pseudomonadota</taxon>
        <taxon>Alphaproteobacteria</taxon>
        <taxon>Rhodospirillales</taxon>
        <taxon>Azospirillaceae</taxon>
        <taxon>Azospirillum</taxon>
    </lineage>
</organism>
<keyword evidence="2" id="KW-1185">Reference proteome</keyword>
<proteinExistence type="predicted"/>
<evidence type="ECO:0000313" key="2">
    <source>
        <dbReference type="Proteomes" id="UP000007319"/>
    </source>
</evidence>
<reference evidence="1 2" key="1">
    <citation type="journal article" date="2011" name="PLoS Genet.">
        <title>Azospirillum genomes reveal transition of bacteria from aquatic to terrestrial environments.</title>
        <authorList>
            <person name="Wisniewski-Dye F."/>
            <person name="Borziak K."/>
            <person name="Khalsa-Moyers G."/>
            <person name="Alexandre G."/>
            <person name="Sukharnikov L.O."/>
            <person name="Wuichet K."/>
            <person name="Hurst G.B."/>
            <person name="McDonald W.H."/>
            <person name="Robertson J.S."/>
            <person name="Barbe V."/>
            <person name="Calteau A."/>
            <person name="Rouy Z."/>
            <person name="Mangenot S."/>
            <person name="Prigent-Combaret C."/>
            <person name="Normand P."/>
            <person name="Boyer M."/>
            <person name="Siguier P."/>
            <person name="Dessaux Y."/>
            <person name="Elmerich C."/>
            <person name="Condemine G."/>
            <person name="Krishnen G."/>
            <person name="Kennedy I."/>
            <person name="Paterson A.H."/>
            <person name="Gonzalez V."/>
            <person name="Mavingui P."/>
            <person name="Zhulin I.B."/>
        </authorList>
    </citation>
    <scope>NUCLEOTIDE SEQUENCE [LARGE SCALE GENOMIC DNA]</scope>
    <source>
        <strain evidence="1 2">Sp245</strain>
    </source>
</reference>
<gene>
    <name evidence="1" type="ORF">AZOBR_50052</name>
</gene>